<gene>
    <name evidence="1" type="ORF">ACFY3B_25595</name>
</gene>
<dbReference type="Pfam" id="PF14078">
    <property type="entry name" value="DUF4259"/>
    <property type="match status" value="1"/>
</dbReference>
<protein>
    <submittedName>
        <fullName evidence="1">DUF4259 domain-containing protein</fullName>
    </submittedName>
</protein>
<organism evidence="1 2">
    <name type="scientific">Micromonospora parva</name>
    <dbReference type="NCBI Taxonomy" id="1464048"/>
    <lineage>
        <taxon>Bacteria</taxon>
        <taxon>Bacillati</taxon>
        <taxon>Actinomycetota</taxon>
        <taxon>Actinomycetes</taxon>
        <taxon>Micromonosporales</taxon>
        <taxon>Micromonosporaceae</taxon>
        <taxon>Micromonospora</taxon>
    </lineage>
</organism>
<reference evidence="1 2" key="1">
    <citation type="submission" date="2024-10" db="EMBL/GenBank/DDBJ databases">
        <title>The Natural Products Discovery Center: Release of the First 8490 Sequenced Strains for Exploring Actinobacteria Biosynthetic Diversity.</title>
        <authorList>
            <person name="Kalkreuter E."/>
            <person name="Kautsar S.A."/>
            <person name="Yang D."/>
            <person name="Bader C.D."/>
            <person name="Teijaro C.N."/>
            <person name="Fluegel L."/>
            <person name="Davis C.M."/>
            <person name="Simpson J.R."/>
            <person name="Lauterbach L."/>
            <person name="Steele A.D."/>
            <person name="Gui C."/>
            <person name="Meng S."/>
            <person name="Li G."/>
            <person name="Viehrig K."/>
            <person name="Ye F."/>
            <person name="Su P."/>
            <person name="Kiefer A.F."/>
            <person name="Nichols A."/>
            <person name="Cepeda A.J."/>
            <person name="Yan W."/>
            <person name="Fan B."/>
            <person name="Jiang Y."/>
            <person name="Adhikari A."/>
            <person name="Zheng C.-J."/>
            <person name="Schuster L."/>
            <person name="Cowan T.M."/>
            <person name="Smanski M.J."/>
            <person name="Chevrette M.G."/>
            <person name="De Carvalho L.P.S."/>
            <person name="Shen B."/>
        </authorList>
    </citation>
    <scope>NUCLEOTIDE SEQUENCE [LARGE SCALE GENOMIC DNA]</scope>
    <source>
        <strain evidence="1 2">NPDC000140</strain>
    </source>
</reference>
<dbReference type="EMBL" id="JBIAZM010000011">
    <property type="protein sequence ID" value="MFF5202979.1"/>
    <property type="molecule type" value="Genomic_DNA"/>
</dbReference>
<sequence length="140" mass="14980">MATWQFGPFDNDDAVEWCGTLENTAPDQRVHLVRRTLSTAVSAGRTLAVDDAARAIAAAATVLQSVSGMSTADSPYAPRFLTGTEDLLVTPSLRDLAMGALDAVLADGSAWRLRWAEDVEEEEALAVIDQLHSRLANAPL</sequence>
<evidence type="ECO:0000313" key="2">
    <source>
        <dbReference type="Proteomes" id="UP001602287"/>
    </source>
</evidence>
<dbReference type="RefSeq" id="WP_387222198.1">
    <property type="nucleotide sequence ID" value="NZ_JBIAZM010000011.1"/>
</dbReference>
<evidence type="ECO:0000313" key="1">
    <source>
        <dbReference type="EMBL" id="MFF5202979.1"/>
    </source>
</evidence>
<name>A0ABW6W3K7_9ACTN</name>
<dbReference type="InterPro" id="IPR025355">
    <property type="entry name" value="DUF4259"/>
</dbReference>
<keyword evidence="2" id="KW-1185">Reference proteome</keyword>
<accession>A0ABW6W3K7</accession>
<proteinExistence type="predicted"/>
<comment type="caution">
    <text evidence="1">The sequence shown here is derived from an EMBL/GenBank/DDBJ whole genome shotgun (WGS) entry which is preliminary data.</text>
</comment>
<dbReference type="Proteomes" id="UP001602287">
    <property type="component" value="Unassembled WGS sequence"/>
</dbReference>